<comment type="caution">
    <text evidence="4">The sequence shown here is derived from an EMBL/GenBank/DDBJ whole genome shotgun (WGS) entry which is preliminary data.</text>
</comment>
<dbReference type="Gene3D" id="2.60.40.10">
    <property type="entry name" value="Immunoglobulins"/>
    <property type="match status" value="2"/>
</dbReference>
<evidence type="ECO:0000259" key="3">
    <source>
        <dbReference type="PROSITE" id="PS51175"/>
    </source>
</evidence>
<feature type="region of interest" description="Disordered" evidence="2">
    <location>
        <begin position="790"/>
        <end position="821"/>
    </location>
</feature>
<accession>A0A2M8Q0D3</accession>
<dbReference type="SUPFAM" id="SSF49785">
    <property type="entry name" value="Galactose-binding domain-like"/>
    <property type="match status" value="1"/>
</dbReference>
<dbReference type="Pfam" id="PF03422">
    <property type="entry name" value="CBM_6"/>
    <property type="match status" value="1"/>
</dbReference>
<organism evidence="4 5">
    <name type="scientific">Candidatus Thermofonsia Clade 1 bacterium</name>
    <dbReference type="NCBI Taxonomy" id="2364210"/>
    <lineage>
        <taxon>Bacteria</taxon>
        <taxon>Bacillati</taxon>
        <taxon>Chloroflexota</taxon>
        <taxon>Candidatus Thermofontia</taxon>
        <taxon>Candidatus Thermofonsia Clade 1</taxon>
    </lineage>
</organism>
<dbReference type="InterPro" id="IPR028994">
    <property type="entry name" value="Integrin_alpha_N"/>
</dbReference>
<name>A0A2M8Q0D3_9CHLR</name>
<dbReference type="GO" id="GO:0030246">
    <property type="term" value="F:carbohydrate binding"/>
    <property type="evidence" value="ECO:0007669"/>
    <property type="project" value="InterPro"/>
</dbReference>
<evidence type="ECO:0000313" key="4">
    <source>
        <dbReference type="EMBL" id="PJF43264.1"/>
    </source>
</evidence>
<dbReference type="CDD" id="cd04084">
    <property type="entry name" value="CBM6_xylanase-like"/>
    <property type="match status" value="1"/>
</dbReference>
<gene>
    <name evidence="4" type="ORF">CUN50_00775</name>
</gene>
<dbReference type="InterPro" id="IPR008979">
    <property type="entry name" value="Galactose-bd-like_sf"/>
</dbReference>
<dbReference type="InterPro" id="IPR005084">
    <property type="entry name" value="CBM6"/>
</dbReference>
<evidence type="ECO:0000256" key="1">
    <source>
        <dbReference type="ARBA" id="ARBA00022729"/>
    </source>
</evidence>
<dbReference type="SUPFAM" id="SSF69318">
    <property type="entry name" value="Integrin alpha N-terminal domain"/>
    <property type="match status" value="1"/>
</dbReference>
<dbReference type="AlphaFoldDB" id="A0A2M8Q0D3"/>
<evidence type="ECO:0000256" key="2">
    <source>
        <dbReference type="SAM" id="MobiDB-lite"/>
    </source>
</evidence>
<sequence>MKYFARFIATFASALVIAVQFVWLGFPSGFSVQVAQASISYNRITAYNWAKNNNYNDDSARGHSQGRYCSNYIAGALIHGGINLGNLWNYWGNHLVIGALAERNLLNTGKIELIVPSWETLTYNLLPGDIIFTNIVRMNNMNTPITGMEAYNVLRARLQDSRPNSQLTWAEQVGAGHSVLVLDQRRYAQWNVEQWERPLTSLAHYSHSFVGVRFVPGNRTNPHEIVEAESFNYSHYMYAVIRPETNTIRMGDAQPGDYLRFDNLNFTQSASRIRIRYSSASGGHISFHASSVNNPPVASASLAATGGWDSYGEVTLNLSGTVQGPVQLFIKMQYIDLDWFRFEQGDVTPPSVSIVAPSHLALTNSNTIRFEVNASDSGSGVREVAFYYFNGSSYQLLGNDTNAPYQFDVNLAAYGDGNLVFAVRAADHANNWSGYLTREIIVDRTPPTGFMAEPVVGSSISAKRITVRAQVSDATSGVQCVKYYAWSPEPWSNQQWVYIGTSCNSPYAITWSIAHVNWYAYVSALIVDRAGNEHFISGNGNWTHFYADLNTDTIGIFRPSNHTFYLRNQNTTGYAHITAAFGISNDLPVVGDWDGDGVDTIGVYRTSTGQFFLKNANSAGAPIVYQFPLGIPGDVPISGDWDGDGRDSVGVFRPSNGLIYLRNSLTAGFADFSMVFGIPNDRPVTGDWNGDGRDSIGVHRNNTFYLTNTTCNCAPSAHYQFNLGLAGDIPFAGDWDADGFDGVGVFRPTNGITYFKNALTSGYADIGIIYGVAGDVPIAGVWTLTGGQSSGTNITLQPPQQPEGAPTAEQPEVAPTFVPRN</sequence>
<dbReference type="PANTHER" id="PTHR39431">
    <property type="entry name" value="FRPA/C-RELATED PROTEIN"/>
    <property type="match status" value="1"/>
</dbReference>
<feature type="domain" description="CBM6" evidence="3">
    <location>
        <begin position="224"/>
        <end position="343"/>
    </location>
</feature>
<dbReference type="Gene3D" id="2.60.120.260">
    <property type="entry name" value="Galactose-binding domain-like"/>
    <property type="match status" value="1"/>
</dbReference>
<dbReference type="InterPro" id="IPR013783">
    <property type="entry name" value="Ig-like_fold"/>
</dbReference>
<dbReference type="Pfam" id="PF17957">
    <property type="entry name" value="Big_7"/>
    <property type="match status" value="2"/>
</dbReference>
<keyword evidence="1" id="KW-0732">Signal</keyword>
<protein>
    <recommendedName>
        <fullName evidence="3">CBM6 domain-containing protein</fullName>
    </recommendedName>
</protein>
<dbReference type="Proteomes" id="UP000228947">
    <property type="component" value="Unassembled WGS sequence"/>
</dbReference>
<dbReference type="PANTHER" id="PTHR39431:SF1">
    <property type="entry name" value="FRPA_C-RELATED PROTEIN"/>
    <property type="match status" value="1"/>
</dbReference>
<dbReference type="EMBL" id="PGTL01000002">
    <property type="protein sequence ID" value="PJF43264.1"/>
    <property type="molecule type" value="Genomic_DNA"/>
</dbReference>
<proteinExistence type="predicted"/>
<dbReference type="SMART" id="SM00606">
    <property type="entry name" value="CBD_IV"/>
    <property type="match status" value="1"/>
</dbReference>
<dbReference type="InterPro" id="IPR006584">
    <property type="entry name" value="Cellulose-bd_IV"/>
</dbReference>
<dbReference type="PROSITE" id="PS51175">
    <property type="entry name" value="CBM6"/>
    <property type="match status" value="1"/>
</dbReference>
<evidence type="ECO:0000313" key="5">
    <source>
        <dbReference type="Proteomes" id="UP000228947"/>
    </source>
</evidence>
<reference evidence="4 5" key="1">
    <citation type="submission" date="2017-11" db="EMBL/GenBank/DDBJ databases">
        <title>Evolution of Phototrophy in the Chloroflexi Phylum Driven by Horizontal Gene Transfer.</title>
        <authorList>
            <person name="Ward L.M."/>
            <person name="Hemp J."/>
            <person name="Shih P.M."/>
            <person name="Mcglynn S.E."/>
            <person name="Fischer W."/>
        </authorList>
    </citation>
    <scope>NUCLEOTIDE SEQUENCE [LARGE SCALE GENOMIC DNA]</scope>
    <source>
        <strain evidence="4">CP1_1M</strain>
    </source>
</reference>